<evidence type="ECO:0000313" key="6">
    <source>
        <dbReference type="Proteomes" id="UP000759103"/>
    </source>
</evidence>
<dbReference type="InterPro" id="IPR000524">
    <property type="entry name" value="Tscrpt_reg_HTH_GntR"/>
</dbReference>
<dbReference type="Gene3D" id="1.10.10.10">
    <property type="entry name" value="Winged helix-like DNA-binding domain superfamily/Winged helix DNA-binding domain"/>
    <property type="match status" value="1"/>
</dbReference>
<dbReference type="PANTHER" id="PTHR43537:SF44">
    <property type="entry name" value="GNTR FAMILY REGULATORY PROTEIN"/>
    <property type="match status" value="1"/>
</dbReference>
<dbReference type="Pfam" id="PF07729">
    <property type="entry name" value="FCD"/>
    <property type="match status" value="1"/>
</dbReference>
<dbReference type="SMART" id="SM00895">
    <property type="entry name" value="FCD"/>
    <property type="match status" value="1"/>
</dbReference>
<feature type="domain" description="HTH gntR-type" evidence="4">
    <location>
        <begin position="1"/>
        <end position="60"/>
    </location>
</feature>
<dbReference type="InterPro" id="IPR011711">
    <property type="entry name" value="GntR_C"/>
</dbReference>
<name>A0ABS7BPS9_9SPHN</name>
<dbReference type="Gene3D" id="1.20.120.530">
    <property type="entry name" value="GntR ligand-binding domain-like"/>
    <property type="match status" value="1"/>
</dbReference>
<gene>
    <name evidence="5" type="ORF">KZ820_12100</name>
</gene>
<dbReference type="SUPFAM" id="SSF46785">
    <property type="entry name" value="Winged helix' DNA-binding domain"/>
    <property type="match status" value="1"/>
</dbReference>
<dbReference type="SUPFAM" id="SSF48008">
    <property type="entry name" value="GntR ligand-binding domain-like"/>
    <property type="match status" value="1"/>
</dbReference>
<dbReference type="CDD" id="cd07377">
    <property type="entry name" value="WHTH_GntR"/>
    <property type="match status" value="1"/>
</dbReference>
<dbReference type="EMBL" id="JAHXZN010000003">
    <property type="protein sequence ID" value="MBW6531477.1"/>
    <property type="molecule type" value="Genomic_DNA"/>
</dbReference>
<keyword evidence="3" id="KW-0804">Transcription</keyword>
<evidence type="ECO:0000259" key="4">
    <source>
        <dbReference type="PROSITE" id="PS50949"/>
    </source>
</evidence>
<dbReference type="InterPro" id="IPR008920">
    <property type="entry name" value="TF_FadR/GntR_C"/>
</dbReference>
<dbReference type="PROSITE" id="PS50949">
    <property type="entry name" value="HTH_GNTR"/>
    <property type="match status" value="1"/>
</dbReference>
<accession>A0ABS7BPS9</accession>
<evidence type="ECO:0000256" key="1">
    <source>
        <dbReference type="ARBA" id="ARBA00023015"/>
    </source>
</evidence>
<evidence type="ECO:0000256" key="2">
    <source>
        <dbReference type="ARBA" id="ARBA00023125"/>
    </source>
</evidence>
<dbReference type="Proteomes" id="UP000759103">
    <property type="component" value="Unassembled WGS sequence"/>
</dbReference>
<keyword evidence="1" id="KW-0805">Transcription regulation</keyword>
<proteinExistence type="predicted"/>
<dbReference type="InterPro" id="IPR036390">
    <property type="entry name" value="WH_DNA-bd_sf"/>
</dbReference>
<evidence type="ECO:0000313" key="5">
    <source>
        <dbReference type="EMBL" id="MBW6531477.1"/>
    </source>
</evidence>
<sequence length="223" mass="24022">MLGRAILSGEYAPGDVLPGEVVFAETNGVSRGAYREAVQGLIAKGLVESRPKTGTRVLPRRRWNMLDPDVLAWAFADKPDMALLRSLFELRSVVEPAAAAFAAERRDREDLKALKDALGRMRRHTLSTEAGLTADRDFHGAILAASRNDALVTLSAGITAAVAWTTQLKQRDRALPRDPIPEHAAVYDAIADGDTVQAAAAMRRLVDLALADTRAALTDAIEG</sequence>
<dbReference type="SMART" id="SM00345">
    <property type="entry name" value="HTH_GNTR"/>
    <property type="match status" value="1"/>
</dbReference>
<organism evidence="5 6">
    <name type="scientific">Sphingomonas citri</name>
    <dbReference type="NCBI Taxonomy" id="2862499"/>
    <lineage>
        <taxon>Bacteria</taxon>
        <taxon>Pseudomonadati</taxon>
        <taxon>Pseudomonadota</taxon>
        <taxon>Alphaproteobacteria</taxon>
        <taxon>Sphingomonadales</taxon>
        <taxon>Sphingomonadaceae</taxon>
        <taxon>Sphingomonas</taxon>
    </lineage>
</organism>
<protein>
    <submittedName>
        <fullName evidence="5">FadR family transcriptional regulator</fullName>
    </submittedName>
</protein>
<keyword evidence="6" id="KW-1185">Reference proteome</keyword>
<evidence type="ECO:0000256" key="3">
    <source>
        <dbReference type="ARBA" id="ARBA00023163"/>
    </source>
</evidence>
<dbReference type="InterPro" id="IPR036388">
    <property type="entry name" value="WH-like_DNA-bd_sf"/>
</dbReference>
<dbReference type="RefSeq" id="WP_219748923.1">
    <property type="nucleotide sequence ID" value="NZ_JAHXZN010000003.1"/>
</dbReference>
<comment type="caution">
    <text evidence="5">The sequence shown here is derived from an EMBL/GenBank/DDBJ whole genome shotgun (WGS) entry which is preliminary data.</text>
</comment>
<keyword evidence="2" id="KW-0238">DNA-binding</keyword>
<dbReference type="PANTHER" id="PTHR43537">
    <property type="entry name" value="TRANSCRIPTIONAL REGULATOR, GNTR FAMILY"/>
    <property type="match status" value="1"/>
</dbReference>
<reference evidence="5 6" key="1">
    <citation type="submission" date="2021-07" db="EMBL/GenBank/DDBJ databases">
        <title>Sphingomonas sp.</title>
        <authorList>
            <person name="Feng G."/>
            <person name="Li J."/>
            <person name="Pan M."/>
        </authorList>
    </citation>
    <scope>NUCLEOTIDE SEQUENCE [LARGE SCALE GENOMIC DNA]</scope>
    <source>
        <strain evidence="5 6">RRHST34</strain>
    </source>
</reference>
<dbReference type="Pfam" id="PF00392">
    <property type="entry name" value="GntR"/>
    <property type="match status" value="1"/>
</dbReference>